<organism evidence="1 2">
    <name type="scientific">Hyalomma asiaticum</name>
    <name type="common">Tick</name>
    <dbReference type="NCBI Taxonomy" id="266040"/>
    <lineage>
        <taxon>Eukaryota</taxon>
        <taxon>Metazoa</taxon>
        <taxon>Ecdysozoa</taxon>
        <taxon>Arthropoda</taxon>
        <taxon>Chelicerata</taxon>
        <taxon>Arachnida</taxon>
        <taxon>Acari</taxon>
        <taxon>Parasitiformes</taxon>
        <taxon>Ixodida</taxon>
        <taxon>Ixodoidea</taxon>
        <taxon>Ixodidae</taxon>
        <taxon>Hyalomminae</taxon>
        <taxon>Hyalomma</taxon>
    </lineage>
</organism>
<gene>
    <name evidence="1" type="ORF">HPB50_003791</name>
</gene>
<proteinExistence type="predicted"/>
<evidence type="ECO:0000313" key="2">
    <source>
        <dbReference type="Proteomes" id="UP000821845"/>
    </source>
</evidence>
<protein>
    <submittedName>
        <fullName evidence="1">Uncharacterized protein</fullName>
    </submittedName>
</protein>
<accession>A0ACB7S4J1</accession>
<comment type="caution">
    <text evidence="1">The sequence shown here is derived from an EMBL/GenBank/DDBJ whole genome shotgun (WGS) entry which is preliminary data.</text>
</comment>
<sequence>MHRAAPWLGLGTVQGAAPEPGSLPPLSAEDRDLLTPWVVVIVFTVFLLGFARGADELFQDMGLETYYADEDQYMTRATMAPRISREHLELRRPTSPVGRLDVGGPSTPRKPKESSRLQRRSTSIHRRRRDTLSMQAVQSIANRHKPKTKPSPPDNPDTPA</sequence>
<name>A0ACB7S4J1_HYAAI</name>
<keyword evidence="2" id="KW-1185">Reference proteome</keyword>
<evidence type="ECO:0000313" key="1">
    <source>
        <dbReference type="EMBL" id="KAH6929650.1"/>
    </source>
</evidence>
<dbReference type="Proteomes" id="UP000821845">
    <property type="component" value="Chromosome 5"/>
</dbReference>
<reference evidence="1" key="1">
    <citation type="submission" date="2020-05" db="EMBL/GenBank/DDBJ databases">
        <title>Large-scale comparative analyses of tick genomes elucidate their genetic diversity and vector capacities.</title>
        <authorList>
            <person name="Jia N."/>
            <person name="Wang J."/>
            <person name="Shi W."/>
            <person name="Du L."/>
            <person name="Sun Y."/>
            <person name="Zhan W."/>
            <person name="Jiang J."/>
            <person name="Wang Q."/>
            <person name="Zhang B."/>
            <person name="Ji P."/>
            <person name="Sakyi L.B."/>
            <person name="Cui X."/>
            <person name="Yuan T."/>
            <person name="Jiang B."/>
            <person name="Yang W."/>
            <person name="Lam T.T.-Y."/>
            <person name="Chang Q."/>
            <person name="Ding S."/>
            <person name="Wang X."/>
            <person name="Zhu J."/>
            <person name="Ruan X."/>
            <person name="Zhao L."/>
            <person name="Wei J."/>
            <person name="Que T."/>
            <person name="Du C."/>
            <person name="Cheng J."/>
            <person name="Dai P."/>
            <person name="Han X."/>
            <person name="Huang E."/>
            <person name="Gao Y."/>
            <person name="Liu J."/>
            <person name="Shao H."/>
            <person name="Ye R."/>
            <person name="Li L."/>
            <person name="Wei W."/>
            <person name="Wang X."/>
            <person name="Wang C."/>
            <person name="Yang T."/>
            <person name="Huo Q."/>
            <person name="Li W."/>
            <person name="Guo W."/>
            <person name="Chen H."/>
            <person name="Zhou L."/>
            <person name="Ni X."/>
            <person name="Tian J."/>
            <person name="Zhou Y."/>
            <person name="Sheng Y."/>
            <person name="Liu T."/>
            <person name="Pan Y."/>
            <person name="Xia L."/>
            <person name="Li J."/>
            <person name="Zhao F."/>
            <person name="Cao W."/>
        </authorList>
    </citation>
    <scope>NUCLEOTIDE SEQUENCE</scope>
    <source>
        <strain evidence="1">Hyas-2018</strain>
    </source>
</reference>
<dbReference type="EMBL" id="CM023485">
    <property type="protein sequence ID" value="KAH6929650.1"/>
    <property type="molecule type" value="Genomic_DNA"/>
</dbReference>